<proteinExistence type="predicted"/>
<evidence type="ECO:0000256" key="1">
    <source>
        <dbReference type="SAM" id="MobiDB-lite"/>
    </source>
</evidence>
<keyword evidence="3" id="KW-1185">Reference proteome</keyword>
<dbReference type="AlphaFoldDB" id="A0A7M7NUE2"/>
<evidence type="ECO:0008006" key="4">
    <source>
        <dbReference type="Google" id="ProtNLM"/>
    </source>
</evidence>
<feature type="region of interest" description="Disordered" evidence="1">
    <location>
        <begin position="28"/>
        <end position="69"/>
    </location>
</feature>
<dbReference type="KEGG" id="spu:100889525"/>
<dbReference type="EnsemblMetazoa" id="XM_030986031">
    <property type="protein sequence ID" value="XP_030841891"/>
    <property type="gene ID" value="LOC100889525"/>
</dbReference>
<sequence>MPGGRLLDIKEPEAGLCLDENIYENTSVIQRRPRTDSRTTTPPRSAAVRNDAKPPLPPRKTSMSSLTAKSVPLKLQEKTPATKMETKCRKLKGEKLSGTAVVIVAKTTLVRYLSQLLLKETSDSILVMDVPRELKDYFRVGDQWLKVNDTMLKNVHFARDCVRMSDKPEIEITLKRIPFGTICDFQWNSDNVDDIGLKLQGNEIERVSQDGLAHRRGSLQSNDTTCLNSAGLRCNYVITEVNFECVHPDATTEQVWEMIKKAEGIVILILHPVDFRTVQRGYDIDENDVYQNVGRSSNMRNGTF</sequence>
<reference evidence="3" key="1">
    <citation type="submission" date="2015-02" db="EMBL/GenBank/DDBJ databases">
        <title>Genome sequencing for Strongylocentrotus purpuratus.</title>
        <authorList>
            <person name="Murali S."/>
            <person name="Liu Y."/>
            <person name="Vee V."/>
            <person name="English A."/>
            <person name="Wang M."/>
            <person name="Skinner E."/>
            <person name="Han Y."/>
            <person name="Muzny D.M."/>
            <person name="Worley K.C."/>
            <person name="Gibbs R.A."/>
        </authorList>
    </citation>
    <scope>NUCLEOTIDE SEQUENCE</scope>
</reference>
<dbReference type="Proteomes" id="UP000007110">
    <property type="component" value="Unassembled WGS sequence"/>
</dbReference>
<dbReference type="RefSeq" id="XP_030841891.1">
    <property type="nucleotide sequence ID" value="XM_030986031.1"/>
</dbReference>
<dbReference type="InParanoid" id="A0A7M7NUE2"/>
<dbReference type="GeneID" id="100889525"/>
<name>A0A7M7NUE2_STRPU</name>
<organism evidence="2 3">
    <name type="scientific">Strongylocentrotus purpuratus</name>
    <name type="common">Purple sea urchin</name>
    <dbReference type="NCBI Taxonomy" id="7668"/>
    <lineage>
        <taxon>Eukaryota</taxon>
        <taxon>Metazoa</taxon>
        <taxon>Echinodermata</taxon>
        <taxon>Eleutherozoa</taxon>
        <taxon>Echinozoa</taxon>
        <taxon>Echinoidea</taxon>
        <taxon>Euechinoidea</taxon>
        <taxon>Echinacea</taxon>
        <taxon>Camarodonta</taxon>
        <taxon>Echinidea</taxon>
        <taxon>Strongylocentrotidae</taxon>
        <taxon>Strongylocentrotus</taxon>
    </lineage>
</organism>
<accession>A0A7M7NUE2</accession>
<evidence type="ECO:0000313" key="3">
    <source>
        <dbReference type="Proteomes" id="UP000007110"/>
    </source>
</evidence>
<reference evidence="2" key="2">
    <citation type="submission" date="2021-01" db="UniProtKB">
        <authorList>
            <consortium name="EnsemblMetazoa"/>
        </authorList>
    </citation>
    <scope>IDENTIFICATION</scope>
</reference>
<protein>
    <recommendedName>
        <fullName evidence="4">PDZ domain-containing protein</fullName>
    </recommendedName>
</protein>
<evidence type="ECO:0000313" key="2">
    <source>
        <dbReference type="EnsemblMetazoa" id="XP_030841891"/>
    </source>
</evidence>